<organism evidence="20 21">
    <name type="scientific">Streptosporangium longisporum</name>
    <dbReference type="NCBI Taxonomy" id="46187"/>
    <lineage>
        <taxon>Bacteria</taxon>
        <taxon>Bacillati</taxon>
        <taxon>Actinomycetota</taxon>
        <taxon>Actinomycetes</taxon>
        <taxon>Streptosporangiales</taxon>
        <taxon>Streptosporangiaceae</taxon>
        <taxon>Streptosporangium</taxon>
    </lineage>
</organism>
<feature type="transmembrane region" description="Helical" evidence="19">
    <location>
        <begin position="12"/>
        <end position="31"/>
    </location>
</feature>
<comment type="subcellular location">
    <subcellularLocation>
        <location evidence="2">Cell membrane</location>
        <topology evidence="2">Multi-pass membrane protein</topology>
    </subcellularLocation>
</comment>
<comment type="similarity">
    <text evidence="5 18">Belongs to the CDS family.</text>
</comment>
<evidence type="ECO:0000256" key="16">
    <source>
        <dbReference type="ARBA" id="ARBA00023209"/>
    </source>
</evidence>
<dbReference type="Proteomes" id="UP001499930">
    <property type="component" value="Unassembled WGS sequence"/>
</dbReference>
<keyword evidence="9" id="KW-0444">Lipid biosynthesis</keyword>
<accession>A0ABP6LG69</accession>
<gene>
    <name evidence="20" type="ORF">GCM10017559_79580</name>
</gene>
<keyword evidence="17" id="KW-1208">Phospholipid metabolism</keyword>
<feature type="transmembrane region" description="Helical" evidence="19">
    <location>
        <begin position="221"/>
        <end position="242"/>
    </location>
</feature>
<evidence type="ECO:0000256" key="7">
    <source>
        <dbReference type="ARBA" id="ARBA00019373"/>
    </source>
</evidence>
<dbReference type="EC" id="2.7.7.41" evidence="6 18"/>
<feature type="transmembrane region" description="Helical" evidence="19">
    <location>
        <begin position="195"/>
        <end position="215"/>
    </location>
</feature>
<evidence type="ECO:0000256" key="5">
    <source>
        <dbReference type="ARBA" id="ARBA00010185"/>
    </source>
</evidence>
<feature type="transmembrane region" description="Helical" evidence="19">
    <location>
        <begin position="67"/>
        <end position="85"/>
    </location>
</feature>
<keyword evidence="11 18" id="KW-0812">Transmembrane</keyword>
<comment type="pathway">
    <text evidence="3 18">Phospholipid metabolism; CDP-diacylglycerol biosynthesis; CDP-diacylglycerol from sn-glycerol 3-phosphate: step 3/3.</text>
</comment>
<protein>
    <recommendedName>
        <fullName evidence="7 18">Phosphatidate cytidylyltransferase</fullName>
        <ecNumber evidence="6 18">2.7.7.41</ecNumber>
    </recommendedName>
</protein>
<dbReference type="PANTHER" id="PTHR46382">
    <property type="entry name" value="PHOSPHATIDATE CYTIDYLYLTRANSFERASE"/>
    <property type="match status" value="1"/>
</dbReference>
<reference evidence="21" key="1">
    <citation type="journal article" date="2019" name="Int. J. Syst. Evol. Microbiol.">
        <title>The Global Catalogue of Microorganisms (GCM) 10K type strain sequencing project: providing services to taxonomists for standard genome sequencing and annotation.</title>
        <authorList>
            <consortium name="The Broad Institute Genomics Platform"/>
            <consortium name="The Broad Institute Genome Sequencing Center for Infectious Disease"/>
            <person name="Wu L."/>
            <person name="Ma J."/>
        </authorList>
    </citation>
    <scope>NUCLEOTIDE SEQUENCE [LARGE SCALE GENOMIC DNA]</scope>
    <source>
        <strain evidence="21">JCM 3106</strain>
    </source>
</reference>
<evidence type="ECO:0000256" key="18">
    <source>
        <dbReference type="RuleBase" id="RU003938"/>
    </source>
</evidence>
<feature type="transmembrane region" description="Helical" evidence="19">
    <location>
        <begin position="37"/>
        <end position="55"/>
    </location>
</feature>
<dbReference type="PROSITE" id="PS01315">
    <property type="entry name" value="CDS"/>
    <property type="match status" value="1"/>
</dbReference>
<keyword evidence="13 19" id="KW-1133">Transmembrane helix</keyword>
<dbReference type="Pfam" id="PF01148">
    <property type="entry name" value="CTP_transf_1"/>
    <property type="match status" value="1"/>
</dbReference>
<keyword evidence="15 19" id="KW-0472">Membrane</keyword>
<evidence type="ECO:0000256" key="3">
    <source>
        <dbReference type="ARBA" id="ARBA00005119"/>
    </source>
</evidence>
<sequence length="283" mass="29723">MEPVAGSSRTGRNLPVAVAVGLALAAVIILSLYFVKVLFLAVVIAAVGIGVTELVRSFEVRGIKVPLIPVLAGMAAMLAGAYWGSELTGSSWGGATWLVGVFAMTVLVLMIWRMFKGTENYVRDITATILVVVYPSLLAGFVALLLANPDDGPGRVVVFIATTAASDIGGYFAGISLGRHPMARVISPKKTWEGFAGSALACMAVGGWLVAWLLQEEIWKGVLIGAVIVVFATLGDLVESVIKRDLGVKDMGSVLPGHGGMMDRLDSMVAALIPVWVLLMLLA</sequence>
<comment type="caution">
    <text evidence="20">The sequence shown here is derived from an EMBL/GenBank/DDBJ whole genome shotgun (WGS) entry which is preliminary data.</text>
</comment>
<feature type="transmembrane region" description="Helical" evidence="19">
    <location>
        <begin position="127"/>
        <end position="147"/>
    </location>
</feature>
<evidence type="ECO:0000256" key="10">
    <source>
        <dbReference type="ARBA" id="ARBA00022679"/>
    </source>
</evidence>
<evidence type="ECO:0000256" key="8">
    <source>
        <dbReference type="ARBA" id="ARBA00022475"/>
    </source>
</evidence>
<feature type="transmembrane region" description="Helical" evidence="19">
    <location>
        <begin position="97"/>
        <end position="115"/>
    </location>
</feature>
<evidence type="ECO:0000256" key="17">
    <source>
        <dbReference type="ARBA" id="ARBA00023264"/>
    </source>
</evidence>
<evidence type="ECO:0000256" key="6">
    <source>
        <dbReference type="ARBA" id="ARBA00012487"/>
    </source>
</evidence>
<keyword evidence="8" id="KW-1003">Cell membrane</keyword>
<dbReference type="InterPro" id="IPR000374">
    <property type="entry name" value="PC_trans"/>
</dbReference>
<evidence type="ECO:0000256" key="12">
    <source>
        <dbReference type="ARBA" id="ARBA00022695"/>
    </source>
</evidence>
<evidence type="ECO:0000256" key="4">
    <source>
        <dbReference type="ARBA" id="ARBA00005189"/>
    </source>
</evidence>
<dbReference type="EMBL" id="BAAAWD010000029">
    <property type="protein sequence ID" value="GAA3039386.1"/>
    <property type="molecule type" value="Genomic_DNA"/>
</dbReference>
<name>A0ABP6LG69_9ACTN</name>
<evidence type="ECO:0000256" key="13">
    <source>
        <dbReference type="ARBA" id="ARBA00022989"/>
    </source>
</evidence>
<proteinExistence type="inferred from homology"/>
<evidence type="ECO:0000256" key="11">
    <source>
        <dbReference type="ARBA" id="ARBA00022692"/>
    </source>
</evidence>
<comment type="pathway">
    <text evidence="4">Lipid metabolism.</text>
</comment>
<keyword evidence="12 18" id="KW-0548">Nucleotidyltransferase</keyword>
<evidence type="ECO:0000256" key="9">
    <source>
        <dbReference type="ARBA" id="ARBA00022516"/>
    </source>
</evidence>
<evidence type="ECO:0000256" key="2">
    <source>
        <dbReference type="ARBA" id="ARBA00004651"/>
    </source>
</evidence>
<keyword evidence="21" id="KW-1185">Reference proteome</keyword>
<evidence type="ECO:0000256" key="1">
    <source>
        <dbReference type="ARBA" id="ARBA00001698"/>
    </source>
</evidence>
<evidence type="ECO:0000313" key="21">
    <source>
        <dbReference type="Proteomes" id="UP001499930"/>
    </source>
</evidence>
<evidence type="ECO:0000256" key="14">
    <source>
        <dbReference type="ARBA" id="ARBA00023098"/>
    </source>
</evidence>
<keyword evidence="10 18" id="KW-0808">Transferase</keyword>
<dbReference type="PANTHER" id="PTHR46382:SF1">
    <property type="entry name" value="PHOSPHATIDATE CYTIDYLYLTRANSFERASE"/>
    <property type="match status" value="1"/>
</dbReference>
<comment type="catalytic activity">
    <reaction evidence="1 18">
        <text>a 1,2-diacyl-sn-glycero-3-phosphate + CTP + H(+) = a CDP-1,2-diacyl-sn-glycerol + diphosphate</text>
        <dbReference type="Rhea" id="RHEA:16229"/>
        <dbReference type="ChEBI" id="CHEBI:15378"/>
        <dbReference type="ChEBI" id="CHEBI:33019"/>
        <dbReference type="ChEBI" id="CHEBI:37563"/>
        <dbReference type="ChEBI" id="CHEBI:58332"/>
        <dbReference type="ChEBI" id="CHEBI:58608"/>
        <dbReference type="EC" id="2.7.7.41"/>
    </reaction>
</comment>
<keyword evidence="16" id="KW-0594">Phospholipid biosynthesis</keyword>
<evidence type="ECO:0000256" key="19">
    <source>
        <dbReference type="SAM" id="Phobius"/>
    </source>
</evidence>
<evidence type="ECO:0000256" key="15">
    <source>
        <dbReference type="ARBA" id="ARBA00023136"/>
    </source>
</evidence>
<evidence type="ECO:0000313" key="20">
    <source>
        <dbReference type="EMBL" id="GAA3039386.1"/>
    </source>
</evidence>
<keyword evidence="14" id="KW-0443">Lipid metabolism</keyword>
<feature type="transmembrane region" description="Helical" evidence="19">
    <location>
        <begin position="153"/>
        <end position="174"/>
    </location>
</feature>